<dbReference type="InterPro" id="IPR002931">
    <property type="entry name" value="Transglutaminase-like"/>
</dbReference>
<proteinExistence type="inferred from homology"/>
<evidence type="ECO:0000256" key="1">
    <source>
        <dbReference type="ARBA" id="ARBA00005968"/>
    </source>
</evidence>
<dbReference type="InterPro" id="IPR050779">
    <property type="entry name" value="Transglutaminase"/>
</dbReference>
<evidence type="ECO:0000313" key="12">
    <source>
        <dbReference type="Proteomes" id="UP000770717"/>
    </source>
</evidence>
<dbReference type="InterPro" id="IPR036985">
    <property type="entry name" value="Transglutaminase-like_sf"/>
</dbReference>
<evidence type="ECO:0000256" key="9">
    <source>
        <dbReference type="PIRSR" id="PIRSR000459-2"/>
    </source>
</evidence>
<keyword evidence="3 9" id="KW-0479">Metal-binding</keyword>
<dbReference type="InterPro" id="IPR001102">
    <property type="entry name" value="Transglutaminase_N"/>
</dbReference>
<dbReference type="SUPFAM" id="SSF81296">
    <property type="entry name" value="E set domains"/>
    <property type="match status" value="1"/>
</dbReference>
<gene>
    <name evidence="11" type="ORF">GDO78_004315</name>
</gene>
<evidence type="ECO:0000256" key="4">
    <source>
        <dbReference type="ARBA" id="ARBA00022837"/>
    </source>
</evidence>
<keyword evidence="5" id="KW-0012">Acyltransferase</keyword>
<dbReference type="PANTHER" id="PTHR11590:SF36">
    <property type="entry name" value="PROTEIN-GLUTAMINE GAMMA-GLUTAMYLTRANSFERASE E"/>
    <property type="match status" value="1"/>
</dbReference>
<dbReference type="FunFam" id="2.60.40.10:FF:000090">
    <property type="entry name" value="Protein-glutamine gamma-glutamyltransferase 2"/>
    <property type="match status" value="1"/>
</dbReference>
<feature type="domain" description="Transglutaminase-like" evidence="10">
    <location>
        <begin position="262"/>
        <end position="354"/>
    </location>
</feature>
<dbReference type="FunFam" id="2.60.40.10:FF:000171">
    <property type="entry name" value="protein-glutamine gamma-glutamyltransferase 6"/>
    <property type="match status" value="1"/>
</dbReference>
<reference evidence="11" key="1">
    <citation type="thesis" date="2020" institute="ProQuest LLC" country="789 East Eisenhower Parkway, Ann Arbor, MI, USA">
        <title>Comparative Genomics and Chromosome Evolution.</title>
        <authorList>
            <person name="Mudd A.B."/>
        </authorList>
    </citation>
    <scope>NUCLEOTIDE SEQUENCE</scope>
    <source>
        <strain evidence="11">HN-11 Male</strain>
        <tissue evidence="11">Kidney and liver</tissue>
    </source>
</reference>
<dbReference type="PIRSF" id="PIRSF000459">
    <property type="entry name" value="TGM_EBP42"/>
    <property type="match status" value="1"/>
</dbReference>
<dbReference type="OrthoDB" id="437511at2759"/>
<evidence type="ECO:0000256" key="6">
    <source>
        <dbReference type="ARBA" id="ARBA00024222"/>
    </source>
</evidence>
<dbReference type="Proteomes" id="UP000770717">
    <property type="component" value="Unassembled WGS sequence"/>
</dbReference>
<dbReference type="Gene3D" id="3.90.260.10">
    <property type="entry name" value="Transglutaminase-like"/>
    <property type="match status" value="1"/>
</dbReference>
<comment type="caution">
    <text evidence="11">The sequence shown here is derived from an EMBL/GenBank/DDBJ whole genome shotgun (WGS) entry which is preliminary data.</text>
</comment>
<feature type="binding site" evidence="9">
    <location>
        <position position="391"/>
    </location>
    <ligand>
        <name>Ca(2+)</name>
        <dbReference type="ChEBI" id="CHEBI:29108"/>
    </ligand>
</feature>
<dbReference type="FunFam" id="3.90.260.10:FF:000001">
    <property type="entry name" value="Protein-glutamine gamma-glutamyltransferase 2"/>
    <property type="match status" value="1"/>
</dbReference>
<feature type="binding site" evidence="9">
    <location>
        <position position="440"/>
    </location>
    <ligand>
        <name>Ca(2+)</name>
        <dbReference type="ChEBI" id="CHEBI:29108"/>
    </ligand>
</feature>
<feature type="binding site" evidence="9">
    <location>
        <position position="393"/>
    </location>
    <ligand>
        <name>Ca(2+)</name>
        <dbReference type="ChEBI" id="CHEBI:29108"/>
    </ligand>
</feature>
<keyword evidence="4 9" id="KW-0106">Calcium</keyword>
<feature type="active site" evidence="8">
    <location>
        <position position="328"/>
    </location>
</feature>
<dbReference type="InterPro" id="IPR023608">
    <property type="entry name" value="Transglutaminase_animal"/>
</dbReference>
<dbReference type="SMART" id="SM00460">
    <property type="entry name" value="TGc"/>
    <property type="match status" value="1"/>
</dbReference>
<dbReference type="Pfam" id="PF00868">
    <property type="entry name" value="Transglut_N"/>
    <property type="match status" value="1"/>
</dbReference>
<evidence type="ECO:0000256" key="5">
    <source>
        <dbReference type="ARBA" id="ARBA00023315"/>
    </source>
</evidence>
<comment type="similarity">
    <text evidence="1">Belongs to the transglutaminase superfamily. Transglutaminase family.</text>
</comment>
<name>A0A8J6K059_ELECQ</name>
<organism evidence="11 12">
    <name type="scientific">Eleutherodactylus coqui</name>
    <name type="common">Puerto Rican coqui</name>
    <dbReference type="NCBI Taxonomy" id="57060"/>
    <lineage>
        <taxon>Eukaryota</taxon>
        <taxon>Metazoa</taxon>
        <taxon>Chordata</taxon>
        <taxon>Craniata</taxon>
        <taxon>Vertebrata</taxon>
        <taxon>Euteleostomi</taxon>
        <taxon>Amphibia</taxon>
        <taxon>Batrachia</taxon>
        <taxon>Anura</taxon>
        <taxon>Neobatrachia</taxon>
        <taxon>Hyloidea</taxon>
        <taxon>Eleutherodactylidae</taxon>
        <taxon>Eleutherodactylinae</taxon>
        <taxon>Eleutherodactylus</taxon>
        <taxon>Eleutherodactylus</taxon>
    </lineage>
</organism>
<dbReference type="PANTHER" id="PTHR11590">
    <property type="entry name" value="PROTEIN-GLUTAMINE GAMMA-GLUTAMYLTRANSFERASE"/>
    <property type="match status" value="1"/>
</dbReference>
<accession>A0A8J6K059</accession>
<dbReference type="AlphaFoldDB" id="A0A8J6K059"/>
<dbReference type="SUPFAM" id="SSF49309">
    <property type="entry name" value="Transglutaminase, two C-terminal domains"/>
    <property type="match status" value="2"/>
</dbReference>
<feature type="active site" evidence="8">
    <location>
        <position position="351"/>
    </location>
</feature>
<comment type="catalytic activity">
    <reaction evidence="7">
        <text>L-glutaminyl-[protein] + L-lysyl-[protein] = [protein]-L-lysyl-N(6)-5-L-glutamyl-[protein] + NH4(+)</text>
        <dbReference type="Rhea" id="RHEA:54816"/>
        <dbReference type="Rhea" id="RHEA-COMP:9752"/>
        <dbReference type="Rhea" id="RHEA-COMP:10207"/>
        <dbReference type="Rhea" id="RHEA-COMP:14005"/>
        <dbReference type="ChEBI" id="CHEBI:28938"/>
        <dbReference type="ChEBI" id="CHEBI:29969"/>
        <dbReference type="ChEBI" id="CHEBI:30011"/>
        <dbReference type="ChEBI" id="CHEBI:138370"/>
        <dbReference type="EC" id="2.3.2.13"/>
    </reaction>
</comment>
<evidence type="ECO:0000256" key="8">
    <source>
        <dbReference type="PIRSR" id="PIRSR000459-1"/>
    </source>
</evidence>
<feature type="binding site" evidence="9">
    <location>
        <position position="445"/>
    </location>
    <ligand>
        <name>Ca(2+)</name>
        <dbReference type="ChEBI" id="CHEBI:29108"/>
    </ligand>
</feature>
<dbReference type="SUPFAM" id="SSF54001">
    <property type="entry name" value="Cysteine proteinases"/>
    <property type="match status" value="1"/>
</dbReference>
<protein>
    <recommendedName>
        <fullName evidence="6">protein-glutamine gamma-glutamyltransferase</fullName>
        <ecNumber evidence="6">2.3.2.13</ecNumber>
    </recommendedName>
</protein>
<comment type="cofactor">
    <cofactor evidence="9">
        <name>Ca(2+)</name>
        <dbReference type="ChEBI" id="CHEBI:29108"/>
    </cofactor>
    <text evidence="9">Binds 1 Ca(2+) ion per subunit.</text>
</comment>
<dbReference type="Pfam" id="PF01841">
    <property type="entry name" value="Transglut_core"/>
    <property type="match status" value="1"/>
</dbReference>
<keyword evidence="12" id="KW-1185">Reference proteome</keyword>
<evidence type="ECO:0000256" key="7">
    <source>
        <dbReference type="ARBA" id="ARBA00051843"/>
    </source>
</evidence>
<dbReference type="EMBL" id="WNTK01000013">
    <property type="protein sequence ID" value="KAG9473945.1"/>
    <property type="molecule type" value="Genomic_DNA"/>
</dbReference>
<evidence type="ECO:0000256" key="3">
    <source>
        <dbReference type="ARBA" id="ARBA00022723"/>
    </source>
</evidence>
<evidence type="ECO:0000259" key="10">
    <source>
        <dbReference type="SMART" id="SM00460"/>
    </source>
</evidence>
<dbReference type="EC" id="2.3.2.13" evidence="6"/>
<dbReference type="InterPro" id="IPR014756">
    <property type="entry name" value="Ig_E-set"/>
</dbReference>
<evidence type="ECO:0000256" key="2">
    <source>
        <dbReference type="ARBA" id="ARBA00022679"/>
    </source>
</evidence>
<dbReference type="Gene3D" id="2.60.40.10">
    <property type="entry name" value="Immunoglobulins"/>
    <property type="match status" value="3"/>
</dbReference>
<feature type="active site" evidence="8">
    <location>
        <position position="270"/>
    </location>
</feature>
<dbReference type="GO" id="GO:0003810">
    <property type="term" value="F:protein-glutamine gamma-glutamyltransferase activity"/>
    <property type="evidence" value="ECO:0007669"/>
    <property type="project" value="UniProtKB-EC"/>
</dbReference>
<dbReference type="InterPro" id="IPR038765">
    <property type="entry name" value="Papain-like_cys_pep_sf"/>
</dbReference>
<evidence type="ECO:0000313" key="11">
    <source>
        <dbReference type="EMBL" id="KAG9473945.1"/>
    </source>
</evidence>
<dbReference type="InterPro" id="IPR013783">
    <property type="entry name" value="Ig-like_fold"/>
</dbReference>
<dbReference type="InterPro" id="IPR036238">
    <property type="entry name" value="Transglutaminase_C_sf"/>
</dbReference>
<sequence length="692" mass="76588">MGGRVSALQLESTNLKQNSNAFAHRTSNYIDNYLIVRRGEPFTIEVTLNRPVQSSDNLKLQMSTGPIKIDLPIEIPSPTNKTPWFVSGTQKNNILAITIHSPLNAVIGSYNMTLSFASGWSTDSKSLGKVYILFNPWAKGDAVYMESEEERNEYVLNETGVIFYGNSSSIKPRTWDFGQCQKGILDVTLKLLDSSIQHKRDSNKDINLRNDPVHVGRVLSAMINVQDDSGVIVGNWSGDYSEGERPTKWNGSADILRQWMKDGPVQFGQCWVFAGVLCTVLRSIGIPTRVITNFASAHDTDSNLIVDRFFTEDGEDSGETSDSIWNFHVWNESWFVRNDLVPGYDGWQALDATPQEQSAGLYCLGPCPVKAIKEGDVDIDYDAPFLFAEMNADVHDYVSYDDGTVKKISSNTRSVGRLTSTKAINSNARVDVTEKYKYAEGSTKERETFEKARKKLQSTAFSSRRSTVAFSAIEPAPKPDFSGSFEYGNDTEIGQDVSFNLNMTNTSANDMNLQVRLNASAIVYTNAPVKEILTNTQSVKLGPNEETSIPYNIPFSDYEHAITTDNMIKAVAVCEDEKGGKLLLEGVFNLKNPAIVITSKDKAYVNKPLSVEIAFTNPTEEDVQNCVLTVEGSGLVEKQITIEVPKLSKNQRSVSKVDIVPYQPGSKCLFVDFSSDLFSDVKGSLEIKVASS</sequence>
<keyword evidence="2" id="KW-0808">Transferase</keyword>
<dbReference type="Pfam" id="PF00927">
    <property type="entry name" value="Transglut_C"/>
    <property type="match status" value="2"/>
</dbReference>
<dbReference type="InterPro" id="IPR008958">
    <property type="entry name" value="Transglutaminase_C"/>
</dbReference>
<dbReference type="GO" id="GO:0046872">
    <property type="term" value="F:metal ion binding"/>
    <property type="evidence" value="ECO:0007669"/>
    <property type="project" value="UniProtKB-KW"/>
</dbReference>